<dbReference type="AlphaFoldDB" id="A0A1L8DUA3"/>
<dbReference type="CDD" id="cd03875">
    <property type="entry name" value="M28_Fxna_like"/>
    <property type="match status" value="1"/>
</dbReference>
<keyword evidence="8" id="KW-0256">Endoplasmic reticulum</keyword>
<evidence type="ECO:0000256" key="1">
    <source>
        <dbReference type="ARBA" id="ARBA00001947"/>
    </source>
</evidence>
<keyword evidence="9" id="KW-0862">Zinc</keyword>
<evidence type="ECO:0000259" key="17">
    <source>
        <dbReference type="Pfam" id="PF22248"/>
    </source>
</evidence>
<keyword evidence="13" id="KW-0325">Glycoprotein</keyword>
<evidence type="ECO:0000256" key="11">
    <source>
        <dbReference type="ARBA" id="ARBA00023049"/>
    </source>
</evidence>
<evidence type="ECO:0000256" key="13">
    <source>
        <dbReference type="ARBA" id="ARBA00023180"/>
    </source>
</evidence>
<proteinExistence type="inferred from homology"/>
<feature type="transmembrane region" description="Helical" evidence="15">
    <location>
        <begin position="394"/>
        <end position="418"/>
    </location>
</feature>
<keyword evidence="7" id="KW-0378">Hydrolase</keyword>
<evidence type="ECO:0000256" key="9">
    <source>
        <dbReference type="ARBA" id="ARBA00022833"/>
    </source>
</evidence>
<evidence type="ECO:0000256" key="10">
    <source>
        <dbReference type="ARBA" id="ARBA00022989"/>
    </source>
</evidence>
<feature type="transmembrane region" description="Helical" evidence="15">
    <location>
        <begin position="633"/>
        <end position="657"/>
    </location>
</feature>
<feature type="transmembrane region" description="Helical" evidence="15">
    <location>
        <begin position="472"/>
        <end position="496"/>
    </location>
</feature>
<keyword evidence="6" id="KW-0479">Metal-binding</keyword>
<evidence type="ECO:0000259" key="18">
    <source>
        <dbReference type="Pfam" id="PF22249"/>
    </source>
</evidence>
<feature type="transmembrane region" description="Helical" evidence="15">
    <location>
        <begin position="439"/>
        <end position="460"/>
    </location>
</feature>
<dbReference type="GO" id="GO:0046872">
    <property type="term" value="F:metal ion binding"/>
    <property type="evidence" value="ECO:0007669"/>
    <property type="project" value="UniProtKB-KW"/>
</dbReference>
<dbReference type="EMBL" id="GFDF01004249">
    <property type="protein sequence ID" value="JAV09835.1"/>
    <property type="molecule type" value="Transcribed_RNA"/>
</dbReference>
<feature type="domain" description="Endoplasmic reticulum metallopeptidase 1/1-A TM" evidence="18">
    <location>
        <begin position="434"/>
        <end position="636"/>
    </location>
</feature>
<keyword evidence="10 15" id="KW-1133">Transmembrane helix</keyword>
<evidence type="ECO:0000256" key="6">
    <source>
        <dbReference type="ARBA" id="ARBA00022723"/>
    </source>
</evidence>
<keyword evidence="5 15" id="KW-0812">Transmembrane</keyword>
<sequence>MEDPPQKSSEDVTDIAEKIYPKISEDKTEDYNAEERPKTKKEFLLPFWVAPIILGLGMLLFYCGNVAFYSLPNLITLAEERENPDAFIGERARNILEDFVKIGPKIVGSEANEVLAVEFLLHEIEIINSGRHSAHTIEVDVSSHDGSFGIGISTTIYHELQNVVVRVKPSTGSTPAASLLINTHYDTVPTSSGASDAGISVVVMLETLRKIVRSPIPHRHCIVFLFNGAEEIGLKAAHGFITQHPWRHNITALVNLDSTGSGGREILFQAGPGAPWLLNLYAKYAKHPYGAAMGEELFQSGFVPSDTDFRIFRDFGGVQGLDMAYSYNGYVYHTKYDRLETIHKGTFQHTGDNVLSLVKGMANSHDLDINAELPTGPVVFFDYMGWFMISYTEVVAMIINSLVTILLIVIVLFSIYLMCKAEGISFKRGLCEQAKIIGIHLLSIVLGIGLCLLLMVIYRATGRSLAFYSELWLLYGIYFSPFYLGVALGPMLYFTLKKKLPLRVHQEVQLFLHANALILGLLLIIMTAMRIRSAYLVLTPLIFYCASSGINAIFRLVNHQRIGWIYFHVLGVVLPFIFYAYLTMIAFTTFIPMAGRDGPESRLDIILVIFSCAMAFFLGGFLVPLIGLCTRRWWVYGGIFGVFSVIGIILLATPVGFPYRAETSPQRYWIFHAKRNFHEFGTNNIRKSDSGYMLLAMYVNSYPSFVEEYVPEMKNARSVEKDCETEIFCGLPLYRAHMLRDAEHVNWIPSAEPHLNSSIILTRITNQIPAGRMAFQVDGPSRVMIYISPAPGIRVTNWSFQSNIHGWAIPRMPERRAHVIVSTSGKINRPFSFWIDLETPESWPENTPQVTIGISGHFTHYDQEKTAEFRSFIDSFPDWTDVTAWMAGYEVYEF</sequence>
<dbReference type="SUPFAM" id="SSF53187">
    <property type="entry name" value="Zn-dependent exopeptidases"/>
    <property type="match status" value="1"/>
</dbReference>
<keyword evidence="11" id="KW-0482">Metalloprotease</keyword>
<evidence type="ECO:0000256" key="14">
    <source>
        <dbReference type="ARBA" id="ARBA00078796"/>
    </source>
</evidence>
<dbReference type="Pfam" id="PF04389">
    <property type="entry name" value="Peptidase_M28"/>
    <property type="match status" value="1"/>
</dbReference>
<evidence type="ECO:0000259" key="16">
    <source>
        <dbReference type="Pfam" id="PF04389"/>
    </source>
</evidence>
<protein>
    <recommendedName>
        <fullName evidence="14">FXNA-like protease</fullName>
    </recommendedName>
</protein>
<feature type="domain" description="Peptidase M28" evidence="16">
    <location>
        <begin position="162"/>
        <end position="357"/>
    </location>
</feature>
<evidence type="ECO:0000256" key="5">
    <source>
        <dbReference type="ARBA" id="ARBA00022692"/>
    </source>
</evidence>
<evidence type="ECO:0000256" key="15">
    <source>
        <dbReference type="SAM" id="Phobius"/>
    </source>
</evidence>
<dbReference type="PANTHER" id="PTHR12147:SF22">
    <property type="entry name" value="ENDOPLASMIC RETICULUM METALLOPEPTIDASE 1"/>
    <property type="match status" value="1"/>
</dbReference>
<feature type="transmembrane region" description="Helical" evidence="15">
    <location>
        <begin position="43"/>
        <end position="62"/>
    </location>
</feature>
<name>A0A1L8DUA3_9DIPT</name>
<feature type="transmembrane region" description="Helical" evidence="15">
    <location>
        <begin position="605"/>
        <end position="626"/>
    </location>
</feature>
<dbReference type="Pfam" id="PF22249">
    <property type="entry name" value="ERMP1-TM"/>
    <property type="match status" value="1"/>
</dbReference>
<comment type="cofactor">
    <cofactor evidence="1">
        <name>Zn(2+)</name>
        <dbReference type="ChEBI" id="CHEBI:29105"/>
    </cofactor>
</comment>
<evidence type="ECO:0000256" key="8">
    <source>
        <dbReference type="ARBA" id="ARBA00022824"/>
    </source>
</evidence>
<feature type="domain" description="Endoplasmic reticulum metallopeptidase 1-like C-terminal" evidence="17">
    <location>
        <begin position="663"/>
        <end position="892"/>
    </location>
</feature>
<evidence type="ECO:0000256" key="12">
    <source>
        <dbReference type="ARBA" id="ARBA00023136"/>
    </source>
</evidence>
<feature type="transmembrane region" description="Helical" evidence="15">
    <location>
        <begin position="534"/>
        <end position="554"/>
    </location>
</feature>
<evidence type="ECO:0000256" key="7">
    <source>
        <dbReference type="ARBA" id="ARBA00022801"/>
    </source>
</evidence>
<comment type="subcellular location">
    <subcellularLocation>
        <location evidence="2">Endoplasmic reticulum membrane</location>
        <topology evidence="2">Multi-pass membrane protein</topology>
    </subcellularLocation>
</comment>
<dbReference type="GO" id="GO:0008235">
    <property type="term" value="F:metalloexopeptidase activity"/>
    <property type="evidence" value="ECO:0007669"/>
    <property type="project" value="InterPro"/>
</dbReference>
<dbReference type="GO" id="GO:0006508">
    <property type="term" value="P:proteolysis"/>
    <property type="evidence" value="ECO:0007669"/>
    <property type="project" value="UniProtKB-KW"/>
</dbReference>
<dbReference type="FunFam" id="3.40.630.10:FF:000008">
    <property type="entry name" value="Endoplasmic reticulum metallopeptidase 1"/>
    <property type="match status" value="1"/>
</dbReference>
<reference evidence="19" key="1">
    <citation type="submission" date="2016-12" db="EMBL/GenBank/DDBJ databases">
        <title>An insight into the sialome and mialome of the sand fly, Nyssomyia neivai.</title>
        <authorList>
            <person name="Sebastian V."/>
            <person name="Goulart T.M."/>
            <person name="Oliveira W."/>
            <person name="Calvo E."/>
            <person name="Oliveira L.F."/>
            <person name="Pinto M.C."/>
            <person name="Rosselino A.M."/>
            <person name="Ribeiro J.M."/>
        </authorList>
    </citation>
    <scope>NUCLEOTIDE SEQUENCE</scope>
</reference>
<keyword evidence="4" id="KW-0645">Protease</keyword>
<accession>A0A1L8DUA3</accession>
<dbReference type="InterPro" id="IPR048024">
    <property type="entry name" value="Fxna-like_M28_dom"/>
</dbReference>
<organism evidence="19">
    <name type="scientific">Nyssomyia neivai</name>
    <dbReference type="NCBI Taxonomy" id="330878"/>
    <lineage>
        <taxon>Eukaryota</taxon>
        <taxon>Metazoa</taxon>
        <taxon>Ecdysozoa</taxon>
        <taxon>Arthropoda</taxon>
        <taxon>Hexapoda</taxon>
        <taxon>Insecta</taxon>
        <taxon>Pterygota</taxon>
        <taxon>Neoptera</taxon>
        <taxon>Endopterygota</taxon>
        <taxon>Diptera</taxon>
        <taxon>Nematocera</taxon>
        <taxon>Psychodoidea</taxon>
        <taxon>Psychodidae</taxon>
        <taxon>Nyssomyia</taxon>
    </lineage>
</organism>
<dbReference type="InterPro" id="IPR007484">
    <property type="entry name" value="Peptidase_M28"/>
</dbReference>
<dbReference type="InterPro" id="IPR045175">
    <property type="entry name" value="M28_fam"/>
</dbReference>
<evidence type="ECO:0000256" key="3">
    <source>
        <dbReference type="ARBA" id="ARBA00010918"/>
    </source>
</evidence>
<dbReference type="InterPro" id="IPR053974">
    <property type="entry name" value="ERMP1_1-A_TM"/>
</dbReference>
<dbReference type="InterPro" id="IPR053973">
    <property type="entry name" value="ERMP1-like_C"/>
</dbReference>
<evidence type="ECO:0000313" key="19">
    <source>
        <dbReference type="EMBL" id="JAV09835.1"/>
    </source>
</evidence>
<dbReference type="GO" id="GO:0005789">
    <property type="term" value="C:endoplasmic reticulum membrane"/>
    <property type="evidence" value="ECO:0007669"/>
    <property type="project" value="UniProtKB-SubCell"/>
</dbReference>
<feature type="transmembrane region" description="Helical" evidence="15">
    <location>
        <begin position="566"/>
        <end position="593"/>
    </location>
</feature>
<feature type="transmembrane region" description="Helical" evidence="15">
    <location>
        <begin position="508"/>
        <end position="528"/>
    </location>
</feature>
<keyword evidence="12 15" id="KW-0472">Membrane</keyword>
<evidence type="ECO:0000256" key="4">
    <source>
        <dbReference type="ARBA" id="ARBA00022670"/>
    </source>
</evidence>
<dbReference type="PANTHER" id="PTHR12147">
    <property type="entry name" value="METALLOPEPTIDASE M28 FAMILY MEMBER"/>
    <property type="match status" value="1"/>
</dbReference>
<dbReference type="Gene3D" id="3.40.630.10">
    <property type="entry name" value="Zn peptidases"/>
    <property type="match status" value="1"/>
</dbReference>
<dbReference type="Pfam" id="PF22248">
    <property type="entry name" value="ERMP1_C"/>
    <property type="match status" value="1"/>
</dbReference>
<comment type="similarity">
    <text evidence="3">Belongs to the peptidase M28 family.</text>
</comment>
<evidence type="ECO:0000256" key="2">
    <source>
        <dbReference type="ARBA" id="ARBA00004477"/>
    </source>
</evidence>